<feature type="non-terminal residue" evidence="1">
    <location>
        <position position="71"/>
    </location>
</feature>
<sequence length="71" mass="7672">VTVSDNRNHSDSKNVSKYLLQALSPQNASIGEWKVVDKANCSSTNTAILNATQNAANWTSPDSNISPVEIR</sequence>
<gene>
    <name evidence="1" type="ORF">N311_05392</name>
</gene>
<dbReference type="Proteomes" id="UP000054244">
    <property type="component" value="Unassembled WGS sequence"/>
</dbReference>
<evidence type="ECO:0000313" key="1">
    <source>
        <dbReference type="EMBL" id="KFP92486.1"/>
    </source>
</evidence>
<evidence type="ECO:0000313" key="2">
    <source>
        <dbReference type="Proteomes" id="UP000054244"/>
    </source>
</evidence>
<feature type="non-terminal residue" evidence="1">
    <location>
        <position position="1"/>
    </location>
</feature>
<proteinExistence type="predicted"/>
<dbReference type="AlphaFoldDB" id="A0A091NSY5"/>
<accession>A0A091NSY5</accession>
<organism evidence="1 2">
    <name type="scientific">Apaloderma vittatum</name>
    <name type="common">Bar-tailed trogon</name>
    <dbReference type="NCBI Taxonomy" id="57397"/>
    <lineage>
        <taxon>Eukaryota</taxon>
        <taxon>Metazoa</taxon>
        <taxon>Chordata</taxon>
        <taxon>Craniata</taxon>
        <taxon>Vertebrata</taxon>
        <taxon>Euteleostomi</taxon>
        <taxon>Archelosauria</taxon>
        <taxon>Archosauria</taxon>
        <taxon>Dinosauria</taxon>
        <taxon>Saurischia</taxon>
        <taxon>Theropoda</taxon>
        <taxon>Coelurosauria</taxon>
        <taxon>Aves</taxon>
        <taxon>Neognathae</taxon>
        <taxon>Neoaves</taxon>
        <taxon>Telluraves</taxon>
        <taxon>Coraciimorphae</taxon>
        <taxon>Trogoniformes</taxon>
        <taxon>Trogonidae</taxon>
        <taxon>Apaloderma</taxon>
    </lineage>
</organism>
<name>A0A091NSY5_APAVI</name>
<dbReference type="EMBL" id="KL393541">
    <property type="protein sequence ID" value="KFP92486.1"/>
    <property type="molecule type" value="Genomic_DNA"/>
</dbReference>
<reference evidence="1 2" key="1">
    <citation type="submission" date="2014-04" db="EMBL/GenBank/DDBJ databases">
        <title>Genome evolution of avian class.</title>
        <authorList>
            <person name="Zhang G."/>
            <person name="Li C."/>
        </authorList>
    </citation>
    <scope>NUCLEOTIDE SEQUENCE [LARGE SCALE GENOMIC DNA]</scope>
    <source>
        <strain evidence="1">BGI_N311</strain>
    </source>
</reference>
<protein>
    <submittedName>
        <fullName evidence="1">Uncharacterized protein</fullName>
    </submittedName>
</protein>
<keyword evidence="2" id="KW-1185">Reference proteome</keyword>